<dbReference type="HOGENOM" id="CLU_060077_5_1_11"/>
<evidence type="ECO:0000256" key="4">
    <source>
        <dbReference type="ARBA" id="ARBA00023125"/>
    </source>
</evidence>
<dbReference type="STRING" id="446470.Snas_6360"/>
<dbReference type="RefSeq" id="WP_013021547.1">
    <property type="nucleotide sequence ID" value="NC_013947.1"/>
</dbReference>
<name>D3Q491_STANL</name>
<dbReference type="PANTHER" id="PTHR30204">
    <property type="entry name" value="REDOX-CYCLING DRUG-SENSING TRANSCRIPTIONAL ACTIVATOR SOXR"/>
    <property type="match status" value="1"/>
</dbReference>
<dbReference type="CDD" id="cd01110">
    <property type="entry name" value="HTH_SoxR"/>
    <property type="match status" value="1"/>
</dbReference>
<dbReference type="GO" id="GO:0051537">
    <property type="term" value="F:2 iron, 2 sulfur cluster binding"/>
    <property type="evidence" value="ECO:0007669"/>
    <property type="project" value="UniProtKB-KW"/>
</dbReference>
<protein>
    <submittedName>
        <fullName evidence="6">Transcriptional regulator, MerR family</fullName>
    </submittedName>
</protein>
<dbReference type="GO" id="GO:0003700">
    <property type="term" value="F:DNA-binding transcription factor activity"/>
    <property type="evidence" value="ECO:0007669"/>
    <property type="project" value="InterPro"/>
</dbReference>
<dbReference type="PRINTS" id="PR00040">
    <property type="entry name" value="HTHMERR"/>
</dbReference>
<keyword evidence="4" id="KW-0238">DNA-binding</keyword>
<dbReference type="Proteomes" id="UP000000844">
    <property type="component" value="Chromosome"/>
</dbReference>
<dbReference type="PROSITE" id="PS50937">
    <property type="entry name" value="HTH_MERR_2"/>
    <property type="match status" value="1"/>
</dbReference>
<dbReference type="SMART" id="SM00422">
    <property type="entry name" value="HTH_MERR"/>
    <property type="match status" value="1"/>
</dbReference>
<keyword evidence="2" id="KW-0408">Iron</keyword>
<sequence length="152" mass="17122">MKDVTLKFQDHLTVGEFADRAGVSAPTLRFYEKRGLITSERTSGNQRRYSRAELRRVAFIRTAQKVGLSLDEIASALAELPDARTPNKADWQRLSSRWQDRLNAKIRTLENLRDELTNCIGCGCLSLKSCAIANRYDELAAQGPGPRRLLNT</sequence>
<evidence type="ECO:0000313" key="6">
    <source>
        <dbReference type="EMBL" id="ADD45976.1"/>
    </source>
</evidence>
<dbReference type="InterPro" id="IPR000551">
    <property type="entry name" value="MerR-type_HTH_dom"/>
</dbReference>
<evidence type="ECO:0000256" key="2">
    <source>
        <dbReference type="ARBA" id="ARBA00023004"/>
    </source>
</evidence>
<evidence type="ECO:0000259" key="5">
    <source>
        <dbReference type="PROSITE" id="PS50937"/>
    </source>
</evidence>
<dbReference type="InterPro" id="IPR010211">
    <property type="entry name" value="Redox-sen_tscrpt-act_SoxR"/>
</dbReference>
<proteinExistence type="predicted"/>
<dbReference type="GO" id="GO:0006979">
    <property type="term" value="P:response to oxidative stress"/>
    <property type="evidence" value="ECO:0007669"/>
    <property type="project" value="InterPro"/>
</dbReference>
<dbReference type="InterPro" id="IPR047057">
    <property type="entry name" value="MerR_fam"/>
</dbReference>
<dbReference type="NCBIfam" id="TIGR01950">
    <property type="entry name" value="SoxR"/>
    <property type="match status" value="1"/>
</dbReference>
<evidence type="ECO:0000256" key="3">
    <source>
        <dbReference type="ARBA" id="ARBA00023014"/>
    </source>
</evidence>
<feature type="domain" description="HTH merR-type" evidence="5">
    <location>
        <begin position="11"/>
        <end position="79"/>
    </location>
</feature>
<reference evidence="6 7" key="1">
    <citation type="journal article" date="2009" name="Stand. Genomic Sci.">
        <title>Complete genome sequence of Stackebrandtia nassauensis type strain (LLR-40K-21).</title>
        <authorList>
            <person name="Munk C."/>
            <person name="Lapidus A."/>
            <person name="Copeland A."/>
            <person name="Jando M."/>
            <person name="Mayilraj S."/>
            <person name="Glavina Del Rio T."/>
            <person name="Nolan M."/>
            <person name="Chen F."/>
            <person name="Lucas S."/>
            <person name="Tice H."/>
            <person name="Cheng J.F."/>
            <person name="Han C."/>
            <person name="Detter J.C."/>
            <person name="Bruce D."/>
            <person name="Goodwin L."/>
            <person name="Chain P."/>
            <person name="Pitluck S."/>
            <person name="Goker M."/>
            <person name="Ovchinikova G."/>
            <person name="Pati A."/>
            <person name="Ivanova N."/>
            <person name="Mavromatis K."/>
            <person name="Chen A."/>
            <person name="Palaniappan K."/>
            <person name="Land M."/>
            <person name="Hauser L."/>
            <person name="Chang Y.J."/>
            <person name="Jeffries C.D."/>
            <person name="Bristow J."/>
            <person name="Eisen J.A."/>
            <person name="Markowitz V."/>
            <person name="Hugenholtz P."/>
            <person name="Kyrpides N.C."/>
            <person name="Klenk H.P."/>
        </authorList>
    </citation>
    <scope>NUCLEOTIDE SEQUENCE [LARGE SCALE GENOMIC DNA]</scope>
    <source>
        <strain evidence="7">DSM 44728 / CIP 108903 / NRRL B-16338 / NBRC 102104 / LLR-40K-21</strain>
    </source>
</reference>
<organism evidence="6 7">
    <name type="scientific">Stackebrandtia nassauensis (strain DSM 44728 / CIP 108903 / NRRL B-16338 / NBRC 102104 / LLR-40K-21)</name>
    <dbReference type="NCBI Taxonomy" id="446470"/>
    <lineage>
        <taxon>Bacteria</taxon>
        <taxon>Bacillati</taxon>
        <taxon>Actinomycetota</taxon>
        <taxon>Actinomycetes</taxon>
        <taxon>Glycomycetales</taxon>
        <taxon>Glycomycetaceae</taxon>
        <taxon>Stackebrandtia</taxon>
    </lineage>
</organism>
<dbReference type="KEGG" id="sna:Snas_6360"/>
<dbReference type="Gene3D" id="1.10.1660.10">
    <property type="match status" value="1"/>
</dbReference>
<dbReference type="Pfam" id="PF13411">
    <property type="entry name" value="MerR_1"/>
    <property type="match status" value="1"/>
</dbReference>
<evidence type="ECO:0000256" key="1">
    <source>
        <dbReference type="ARBA" id="ARBA00022714"/>
    </source>
</evidence>
<accession>D3Q491</accession>
<dbReference type="eggNOG" id="COG0789">
    <property type="taxonomic scope" value="Bacteria"/>
</dbReference>
<dbReference type="PANTHER" id="PTHR30204:SF0">
    <property type="entry name" value="REDOX-SENSITIVE TRANSCRIPTIONAL ACTIVATOR SOXR"/>
    <property type="match status" value="1"/>
</dbReference>
<keyword evidence="1" id="KW-0001">2Fe-2S</keyword>
<dbReference type="SUPFAM" id="SSF46955">
    <property type="entry name" value="Putative DNA-binding domain"/>
    <property type="match status" value="1"/>
</dbReference>
<keyword evidence="1" id="KW-0479">Metal-binding</keyword>
<gene>
    <name evidence="6" type="ordered locus">Snas_6360</name>
</gene>
<dbReference type="PROSITE" id="PS00552">
    <property type="entry name" value="HTH_MERR_1"/>
    <property type="match status" value="1"/>
</dbReference>
<dbReference type="InterPro" id="IPR009061">
    <property type="entry name" value="DNA-bd_dom_put_sf"/>
</dbReference>
<keyword evidence="3" id="KW-0411">Iron-sulfur</keyword>
<evidence type="ECO:0000313" key="7">
    <source>
        <dbReference type="Proteomes" id="UP000000844"/>
    </source>
</evidence>
<dbReference type="GO" id="GO:0046872">
    <property type="term" value="F:metal ion binding"/>
    <property type="evidence" value="ECO:0007669"/>
    <property type="project" value="UniProtKB-KW"/>
</dbReference>
<dbReference type="OrthoDB" id="9802944at2"/>
<dbReference type="GO" id="GO:0003677">
    <property type="term" value="F:DNA binding"/>
    <property type="evidence" value="ECO:0007669"/>
    <property type="project" value="UniProtKB-KW"/>
</dbReference>
<dbReference type="AlphaFoldDB" id="D3Q491"/>
<dbReference type="EMBL" id="CP001778">
    <property type="protein sequence ID" value="ADD45976.1"/>
    <property type="molecule type" value="Genomic_DNA"/>
</dbReference>
<keyword evidence="7" id="KW-1185">Reference proteome</keyword>